<feature type="compositionally biased region" description="Basic and acidic residues" evidence="1">
    <location>
        <begin position="108"/>
        <end position="122"/>
    </location>
</feature>
<name>A0ABN9A566_RANTA</name>
<dbReference type="EMBL" id="OX459945">
    <property type="protein sequence ID" value="CAI9179521.1"/>
    <property type="molecule type" value="Genomic_DNA"/>
</dbReference>
<dbReference type="Proteomes" id="UP001176941">
    <property type="component" value="Chromosome 9"/>
</dbReference>
<accession>A0ABN9A566</accession>
<organism evidence="2 3">
    <name type="scientific">Rangifer tarandus platyrhynchus</name>
    <name type="common">Svalbard reindeer</name>
    <dbReference type="NCBI Taxonomy" id="3082113"/>
    <lineage>
        <taxon>Eukaryota</taxon>
        <taxon>Metazoa</taxon>
        <taxon>Chordata</taxon>
        <taxon>Craniata</taxon>
        <taxon>Vertebrata</taxon>
        <taxon>Euteleostomi</taxon>
        <taxon>Mammalia</taxon>
        <taxon>Eutheria</taxon>
        <taxon>Laurasiatheria</taxon>
        <taxon>Artiodactyla</taxon>
        <taxon>Ruminantia</taxon>
        <taxon>Pecora</taxon>
        <taxon>Cervidae</taxon>
        <taxon>Odocoileinae</taxon>
        <taxon>Rangifer</taxon>
    </lineage>
</organism>
<feature type="compositionally biased region" description="Pro residues" evidence="1">
    <location>
        <begin position="221"/>
        <end position="230"/>
    </location>
</feature>
<evidence type="ECO:0000313" key="3">
    <source>
        <dbReference type="Proteomes" id="UP001176941"/>
    </source>
</evidence>
<sequence length="316" mass="32146">MRPHGPRALLRNKENPELERIPGLCCRPQAALRPRCCPSVPQGPARPPPREELSARSLHISNTPPARHARSHPTTAAVPAPLSSDPPPDLALGPTPAGPPALPSPEGASERRPGAERRRDCGPGRPPSFSGQGPRTAPPRPKSPSLGSPARPPPDQGGAYPAFGRPRLQFAAPASGSGCGSRAPWPSAGRRVPRGRPAAERPAGQGILAAAARGRRVPLNSTPPPLPPSPRAAATATAAALGSRRSAGCAPAAGGGGRSRAHASAGASAPPLGPPRPRLSEARPAESVCRSASLWVLSLASAGARPPHARLPAEAP</sequence>
<evidence type="ECO:0000313" key="2">
    <source>
        <dbReference type="EMBL" id="CAI9179521.1"/>
    </source>
</evidence>
<protein>
    <recommendedName>
        <fullName evidence="4">Basic proline-rich protein-like</fullName>
    </recommendedName>
</protein>
<evidence type="ECO:0008006" key="4">
    <source>
        <dbReference type="Google" id="ProtNLM"/>
    </source>
</evidence>
<evidence type="ECO:0000256" key="1">
    <source>
        <dbReference type="SAM" id="MobiDB-lite"/>
    </source>
</evidence>
<feature type="compositionally biased region" description="Low complexity" evidence="1">
    <location>
        <begin position="231"/>
        <end position="252"/>
    </location>
</feature>
<reference evidence="2" key="1">
    <citation type="submission" date="2023-04" db="EMBL/GenBank/DDBJ databases">
        <authorList>
            <consortium name="ELIXIR-Norway"/>
        </authorList>
    </citation>
    <scope>NUCLEOTIDE SEQUENCE [LARGE SCALE GENOMIC DNA]</scope>
</reference>
<keyword evidence="3" id="KW-1185">Reference proteome</keyword>
<gene>
    <name evidence="2" type="ORF">MRATA1EN1_LOCUS28483</name>
</gene>
<feature type="region of interest" description="Disordered" evidence="1">
    <location>
        <begin position="33"/>
        <end position="285"/>
    </location>
</feature>
<proteinExistence type="predicted"/>